<dbReference type="InterPro" id="IPR036397">
    <property type="entry name" value="RNaseH_sf"/>
</dbReference>
<dbReference type="InterPro" id="IPR012337">
    <property type="entry name" value="RNaseH-like_sf"/>
</dbReference>
<gene>
    <name evidence="2" type="ORF">TELCIR_03338</name>
</gene>
<dbReference type="OrthoDB" id="414075at2759"/>
<dbReference type="AlphaFoldDB" id="A0A2G9UWM6"/>
<proteinExistence type="inferred from homology"/>
<sequence length="348" mass="39612">MATIEVDDRNFRYWMPRIKKSIEEATFVSFDCEFLGLPSALRGCAVSLLDTPCERYRKLREGVCRFPPCQLGLVCYQEGNDEATYRADAFCITLFKHIPEKEFSVATSAITFLAEHNFDFNKAGNSNDLTRQSSSDAHNGTHLERPLIINLYKGEVEDARIGDEIWDHPVNPLEEAAMLNALSEEFPDLDFQVGREGTLPRFREKNKVIIRVKQSEKEVVVLATDRILEASIRVSLYVEKRSLTSKDIPILNQGQVPDRQSNESNRAFAFKFFRRHKGNIRRVRQGLRDFGRNAGDVLPPIAALSTAFCALKDDTSSASSLLRHRTDWRNFPSSRSVPKTDRRCCGND</sequence>
<name>A0A2G9UWM6_TELCI</name>
<dbReference type="Gene3D" id="3.30.420.10">
    <property type="entry name" value="Ribonuclease H-like superfamily/Ribonuclease H"/>
    <property type="match status" value="1"/>
</dbReference>
<dbReference type="GO" id="GO:1990432">
    <property type="term" value="P:siRNA 3'-end processing"/>
    <property type="evidence" value="ECO:0007669"/>
    <property type="project" value="TreeGrafter"/>
</dbReference>
<comment type="similarity">
    <text evidence="1">Belongs to the CAF1 family.</text>
</comment>
<dbReference type="Proteomes" id="UP000230423">
    <property type="component" value="Unassembled WGS sequence"/>
</dbReference>
<dbReference type="EMBL" id="KZ345241">
    <property type="protein sequence ID" value="PIO74659.1"/>
    <property type="molecule type" value="Genomic_DNA"/>
</dbReference>
<dbReference type="GO" id="GO:1990431">
    <property type="term" value="P:priRNA 3'-end processing"/>
    <property type="evidence" value="ECO:0007669"/>
    <property type="project" value="TreeGrafter"/>
</dbReference>
<protein>
    <submittedName>
        <fullName evidence="2">CAF1 family ribonuclease</fullName>
    </submittedName>
</protein>
<organism evidence="2 3">
    <name type="scientific">Teladorsagia circumcincta</name>
    <name type="common">Brown stomach worm</name>
    <name type="synonym">Ostertagia circumcincta</name>
    <dbReference type="NCBI Taxonomy" id="45464"/>
    <lineage>
        <taxon>Eukaryota</taxon>
        <taxon>Metazoa</taxon>
        <taxon>Ecdysozoa</taxon>
        <taxon>Nematoda</taxon>
        <taxon>Chromadorea</taxon>
        <taxon>Rhabditida</taxon>
        <taxon>Rhabditina</taxon>
        <taxon>Rhabditomorpha</taxon>
        <taxon>Strongyloidea</taxon>
        <taxon>Trichostrongylidae</taxon>
        <taxon>Teladorsagia</taxon>
    </lineage>
</organism>
<evidence type="ECO:0000256" key="1">
    <source>
        <dbReference type="ARBA" id="ARBA00008372"/>
    </source>
</evidence>
<dbReference type="PANTHER" id="PTHR15092">
    <property type="entry name" value="POLY A -SPECIFIC RIBONUCLEASE/TARGET OF EGR1, MEMBER 1"/>
    <property type="match status" value="1"/>
</dbReference>
<dbReference type="InterPro" id="IPR006941">
    <property type="entry name" value="RNase_CAF1"/>
</dbReference>
<reference evidence="2 3" key="1">
    <citation type="submission" date="2015-09" db="EMBL/GenBank/DDBJ databases">
        <title>Draft genome of the parasitic nematode Teladorsagia circumcincta isolate WARC Sus (inbred).</title>
        <authorList>
            <person name="Mitreva M."/>
        </authorList>
    </citation>
    <scope>NUCLEOTIDE SEQUENCE [LARGE SCALE GENOMIC DNA]</scope>
    <source>
        <strain evidence="2 3">S</strain>
    </source>
</reference>
<dbReference type="PANTHER" id="PTHR15092:SF22">
    <property type="entry name" value="POLY(A)-SPECIFIC RIBONUCLEASE PNLDC1"/>
    <property type="match status" value="1"/>
</dbReference>
<dbReference type="GO" id="GO:0000289">
    <property type="term" value="P:nuclear-transcribed mRNA poly(A) tail shortening"/>
    <property type="evidence" value="ECO:0007669"/>
    <property type="project" value="TreeGrafter"/>
</dbReference>
<accession>A0A2G9UWM6</accession>
<evidence type="ECO:0000313" key="2">
    <source>
        <dbReference type="EMBL" id="PIO74659.1"/>
    </source>
</evidence>
<dbReference type="GO" id="GO:0005634">
    <property type="term" value="C:nucleus"/>
    <property type="evidence" value="ECO:0007669"/>
    <property type="project" value="TreeGrafter"/>
</dbReference>
<dbReference type="Pfam" id="PF04857">
    <property type="entry name" value="CAF1"/>
    <property type="match status" value="1"/>
</dbReference>
<dbReference type="GO" id="GO:0000175">
    <property type="term" value="F:3'-5'-RNA exonuclease activity"/>
    <property type="evidence" value="ECO:0007669"/>
    <property type="project" value="TreeGrafter"/>
</dbReference>
<dbReference type="InterPro" id="IPR051181">
    <property type="entry name" value="CAF1_poly(A)_ribonucleases"/>
</dbReference>
<dbReference type="GO" id="GO:0003723">
    <property type="term" value="F:RNA binding"/>
    <property type="evidence" value="ECO:0007669"/>
    <property type="project" value="TreeGrafter"/>
</dbReference>
<evidence type="ECO:0000313" key="3">
    <source>
        <dbReference type="Proteomes" id="UP000230423"/>
    </source>
</evidence>
<keyword evidence="3" id="KW-1185">Reference proteome</keyword>
<dbReference type="SUPFAM" id="SSF53098">
    <property type="entry name" value="Ribonuclease H-like"/>
    <property type="match status" value="1"/>
</dbReference>
<dbReference type="GO" id="GO:0005783">
    <property type="term" value="C:endoplasmic reticulum"/>
    <property type="evidence" value="ECO:0007669"/>
    <property type="project" value="TreeGrafter"/>
</dbReference>